<dbReference type="SMART" id="SM00822">
    <property type="entry name" value="PKS_KR"/>
    <property type="match status" value="1"/>
</dbReference>
<dbReference type="InterPro" id="IPR002347">
    <property type="entry name" value="SDR_fam"/>
</dbReference>
<comment type="similarity">
    <text evidence="1">Belongs to the short-chain dehydrogenases/reductases (SDR) family.</text>
</comment>
<dbReference type="InterPro" id="IPR013120">
    <property type="entry name" value="FAR_NAD-bd"/>
</dbReference>
<dbReference type="Proteomes" id="UP000321571">
    <property type="component" value="Unassembled WGS sequence"/>
</dbReference>
<dbReference type="RefSeq" id="WP_147683407.1">
    <property type="nucleotide sequence ID" value="NZ_VDUX01000001.1"/>
</dbReference>
<comment type="caution">
    <text evidence="4">The sequence shown here is derived from an EMBL/GenBank/DDBJ whole genome shotgun (WGS) entry which is preliminary data.</text>
</comment>
<dbReference type="CDD" id="cd05233">
    <property type="entry name" value="SDR_c"/>
    <property type="match status" value="1"/>
</dbReference>
<keyword evidence="2" id="KW-0560">Oxidoreductase</keyword>
<dbReference type="PANTHER" id="PTHR44196">
    <property type="entry name" value="DEHYDROGENASE/REDUCTASE SDR FAMILY MEMBER 7B"/>
    <property type="match status" value="1"/>
</dbReference>
<dbReference type="Pfam" id="PF00106">
    <property type="entry name" value="adh_short"/>
    <property type="match status" value="1"/>
</dbReference>
<dbReference type="InterPro" id="IPR020904">
    <property type="entry name" value="Sc_DH/Rdtase_CS"/>
</dbReference>
<reference evidence="4 5" key="1">
    <citation type="submission" date="2019-06" db="EMBL/GenBank/DDBJ databases">
        <title>Aeromicrobium sp. nov., isolated from a maize field.</title>
        <authorList>
            <person name="Lin S.-Y."/>
            <person name="Tsai C.-F."/>
            <person name="Young C.-C."/>
        </authorList>
    </citation>
    <scope>NUCLEOTIDE SEQUENCE [LARGE SCALE GENOMIC DNA]</scope>
    <source>
        <strain evidence="4 5">CC-CFT486</strain>
    </source>
</reference>
<keyword evidence="5" id="KW-1185">Reference proteome</keyword>
<feature type="domain" description="Ketoreductase" evidence="3">
    <location>
        <begin position="382"/>
        <end position="566"/>
    </location>
</feature>
<evidence type="ECO:0000256" key="1">
    <source>
        <dbReference type="ARBA" id="ARBA00006484"/>
    </source>
</evidence>
<dbReference type="PRINTS" id="PR00080">
    <property type="entry name" value="SDRFAMILY"/>
</dbReference>
<dbReference type="NCBIfam" id="NF005539">
    <property type="entry name" value="PRK07201.1"/>
    <property type="match status" value="1"/>
</dbReference>
<dbReference type="EMBL" id="VDUX01000001">
    <property type="protein sequence ID" value="TXL63103.1"/>
    <property type="molecule type" value="Genomic_DNA"/>
</dbReference>
<dbReference type="SUPFAM" id="SSF51735">
    <property type="entry name" value="NAD(P)-binding Rossmann-fold domains"/>
    <property type="match status" value="2"/>
</dbReference>
<evidence type="ECO:0000259" key="3">
    <source>
        <dbReference type="SMART" id="SM00822"/>
    </source>
</evidence>
<evidence type="ECO:0000256" key="2">
    <source>
        <dbReference type="ARBA" id="ARBA00023002"/>
    </source>
</evidence>
<proteinExistence type="inferred from homology"/>
<dbReference type="PANTHER" id="PTHR44196:SF1">
    <property type="entry name" value="DEHYDROGENASE_REDUCTASE SDR FAMILY MEMBER 7B"/>
    <property type="match status" value="1"/>
</dbReference>
<dbReference type="AlphaFoldDB" id="A0A5C8NRM7"/>
<organism evidence="4 5">
    <name type="scientific">Aeromicrobium terrae</name>
    <dbReference type="NCBI Taxonomy" id="2498846"/>
    <lineage>
        <taxon>Bacteria</taxon>
        <taxon>Bacillati</taxon>
        <taxon>Actinomycetota</taxon>
        <taxon>Actinomycetes</taxon>
        <taxon>Propionibacteriales</taxon>
        <taxon>Nocardioidaceae</taxon>
        <taxon>Aeromicrobium</taxon>
    </lineage>
</organism>
<accession>A0A5C8NRM7</accession>
<dbReference type="GO" id="GO:0016491">
    <property type="term" value="F:oxidoreductase activity"/>
    <property type="evidence" value="ECO:0007669"/>
    <property type="project" value="UniProtKB-KW"/>
</dbReference>
<evidence type="ECO:0000313" key="5">
    <source>
        <dbReference type="Proteomes" id="UP000321571"/>
    </source>
</evidence>
<dbReference type="PRINTS" id="PR00081">
    <property type="entry name" value="GDHRDH"/>
</dbReference>
<dbReference type="OrthoDB" id="9810734at2"/>
<sequence>MAYFVTGATGFIGRRLIAELVDHRRGTIWVLVRPGSEAKLDRFRYRWNNSTRIVPVPGELTEEGLGVDPAWVAEHAGEVKHFFHLAASYDMTATKEANDRLNTGGTRNALQVAAALDAGCFHQVSSIAASGDLRGRWTEEMFDEGQGFQSDYHRTKFESEKIVRDEATVPWRVYRPAIVVGDSETGEIDKIDGPYYFFTLIKRMRDYVPAWLPLFGAGMGSTNIVPVDYVARAMDHLAHQPNLDGRAFHLVNPRPQKNIDVLNAFAKAAKSPSFQIQLDSRVTNLLPTRWLQDAIGRGTGGGPGEVLANQTLGRLGIPAEVLAHISLPTRYDAAITQAALKDSDITIPRLRDYAATLWDYWEQNLDPDIRNDKASAKALQGKTVVITGASSGIGKATALRVAALGGTAILVARGAEKLEETKGDIEAQGGVAFAYPCDLSDLDEIDKLAKKLTRDFEGIDVVVNNAGRSIRRSLRLSYDRFHDFERTMQLNYFGAIRLIMGLTPSMARRKTGHIVNISSIGVQTNPPRFAAYVASKAALDAWSRVVSSELIGDGITFTSIHMPLVRTPMIAPTKIYDAFPTISPSQAADLVLRAIRDKPHEINTVMGTAGEITHAVAPHASFRILNQAYKIFPDSAAARGDGAGEKTTRQQRALARVLKGVHW</sequence>
<dbReference type="Pfam" id="PF07993">
    <property type="entry name" value="NAD_binding_4"/>
    <property type="match status" value="1"/>
</dbReference>
<dbReference type="InterPro" id="IPR057313">
    <property type="entry name" value="Maqu_2507-like"/>
</dbReference>
<dbReference type="CDD" id="cd05263">
    <property type="entry name" value="MupV_like_SDR_e"/>
    <property type="match status" value="1"/>
</dbReference>
<dbReference type="Gene3D" id="3.40.50.720">
    <property type="entry name" value="NAD(P)-binding Rossmann-like Domain"/>
    <property type="match status" value="2"/>
</dbReference>
<protein>
    <submittedName>
        <fullName evidence="4">SDR family oxidoreductase</fullName>
    </submittedName>
</protein>
<dbReference type="PROSITE" id="PS00061">
    <property type="entry name" value="ADH_SHORT"/>
    <property type="match status" value="1"/>
</dbReference>
<dbReference type="InterPro" id="IPR036291">
    <property type="entry name" value="NAD(P)-bd_dom_sf"/>
</dbReference>
<dbReference type="InterPro" id="IPR057326">
    <property type="entry name" value="KR_dom"/>
</dbReference>
<gene>
    <name evidence="4" type="ORF">FHP06_02415</name>
</gene>
<name>A0A5C8NRM7_9ACTN</name>
<evidence type="ECO:0000313" key="4">
    <source>
        <dbReference type="EMBL" id="TXL63103.1"/>
    </source>
</evidence>
<dbReference type="GO" id="GO:0016020">
    <property type="term" value="C:membrane"/>
    <property type="evidence" value="ECO:0007669"/>
    <property type="project" value="TreeGrafter"/>
</dbReference>